<evidence type="ECO:0000256" key="3">
    <source>
        <dbReference type="ARBA" id="ARBA00022679"/>
    </source>
</evidence>
<feature type="domain" description="Histidine kinase" evidence="9">
    <location>
        <begin position="315"/>
        <end position="572"/>
    </location>
</feature>
<comment type="catalytic activity">
    <reaction evidence="1">
        <text>ATP + protein L-histidine = ADP + protein N-phospho-L-histidine.</text>
        <dbReference type="EC" id="2.7.13.3"/>
    </reaction>
</comment>
<evidence type="ECO:0000259" key="9">
    <source>
        <dbReference type="PROSITE" id="PS50109"/>
    </source>
</evidence>
<keyword evidence="3" id="KW-0808">Transferase</keyword>
<evidence type="ECO:0000256" key="8">
    <source>
        <dbReference type="PROSITE-ProRule" id="PRU00169"/>
    </source>
</evidence>
<dbReference type="PANTHER" id="PTHR43065:SF46">
    <property type="entry name" value="C4-DICARBOXYLATE TRANSPORT SENSOR PROTEIN DCTB"/>
    <property type="match status" value="1"/>
</dbReference>
<evidence type="ECO:0000259" key="12">
    <source>
        <dbReference type="PROSITE" id="PS50113"/>
    </source>
</evidence>
<evidence type="ECO:0000256" key="5">
    <source>
        <dbReference type="ARBA" id="ARBA00022777"/>
    </source>
</evidence>
<evidence type="ECO:0000313" key="13">
    <source>
        <dbReference type="EMBL" id="CDM64094.1"/>
    </source>
</evidence>
<dbReference type="InterPro" id="IPR003594">
    <property type="entry name" value="HATPase_dom"/>
</dbReference>
<organism evidence="13 14">
    <name type="scientific">Pyrinomonas methylaliphatogenes</name>
    <dbReference type="NCBI Taxonomy" id="454194"/>
    <lineage>
        <taxon>Bacteria</taxon>
        <taxon>Pseudomonadati</taxon>
        <taxon>Acidobacteriota</taxon>
        <taxon>Blastocatellia</taxon>
        <taxon>Blastocatellales</taxon>
        <taxon>Pyrinomonadaceae</taxon>
        <taxon>Pyrinomonas</taxon>
    </lineage>
</organism>
<gene>
    <name evidence="13" type="ORF">PYK22_00086</name>
</gene>
<dbReference type="STRING" id="454194.PYK22_00086"/>
<dbReference type="Gene3D" id="3.30.565.10">
    <property type="entry name" value="Histidine kinase-like ATPase, C-terminal domain"/>
    <property type="match status" value="1"/>
</dbReference>
<dbReference type="InterPro" id="IPR005467">
    <property type="entry name" value="His_kinase_dom"/>
</dbReference>
<evidence type="ECO:0000256" key="2">
    <source>
        <dbReference type="ARBA" id="ARBA00012438"/>
    </source>
</evidence>
<dbReference type="RefSeq" id="WP_060635167.1">
    <property type="nucleotide sequence ID" value="NZ_CBXV010000001.1"/>
</dbReference>
<evidence type="ECO:0000256" key="4">
    <source>
        <dbReference type="ARBA" id="ARBA00022741"/>
    </source>
</evidence>
<dbReference type="InterPro" id="IPR000700">
    <property type="entry name" value="PAS-assoc_C"/>
</dbReference>
<keyword evidence="8" id="KW-0597">Phosphoprotein</keyword>
<reference evidence="13 14" key="1">
    <citation type="submission" date="2013-12" db="EMBL/GenBank/DDBJ databases">
        <authorList>
            <person name="Stott M."/>
        </authorList>
    </citation>
    <scope>NUCLEOTIDE SEQUENCE [LARGE SCALE GENOMIC DNA]</scope>
    <source>
        <strain evidence="13 14">K22</strain>
    </source>
</reference>
<dbReference type="PROSITE" id="PS50109">
    <property type="entry name" value="HIS_KIN"/>
    <property type="match status" value="1"/>
</dbReference>
<name>A0A0B6WV34_9BACT</name>
<keyword evidence="14" id="KW-1185">Reference proteome</keyword>
<dbReference type="SMART" id="SM00091">
    <property type="entry name" value="PAS"/>
    <property type="match status" value="1"/>
</dbReference>
<dbReference type="GO" id="GO:0005524">
    <property type="term" value="F:ATP binding"/>
    <property type="evidence" value="ECO:0007669"/>
    <property type="project" value="UniProtKB-KW"/>
</dbReference>
<feature type="domain" description="Response regulatory" evidence="10">
    <location>
        <begin position="8"/>
        <end position="126"/>
    </location>
</feature>
<dbReference type="Gene3D" id="1.10.287.130">
    <property type="match status" value="1"/>
</dbReference>
<dbReference type="EC" id="2.7.13.3" evidence="2"/>
<dbReference type="InterPro" id="IPR011006">
    <property type="entry name" value="CheY-like_superfamily"/>
</dbReference>
<feature type="modified residue" description="4-aspartylphosphate" evidence="8">
    <location>
        <position position="58"/>
    </location>
</feature>
<keyword evidence="5" id="KW-0418">Kinase</keyword>
<evidence type="ECO:0000256" key="7">
    <source>
        <dbReference type="ARBA" id="ARBA00023012"/>
    </source>
</evidence>
<dbReference type="GO" id="GO:0000160">
    <property type="term" value="P:phosphorelay signal transduction system"/>
    <property type="evidence" value="ECO:0007669"/>
    <property type="project" value="UniProtKB-KW"/>
</dbReference>
<dbReference type="SUPFAM" id="SSF55785">
    <property type="entry name" value="PYP-like sensor domain (PAS domain)"/>
    <property type="match status" value="1"/>
</dbReference>
<dbReference type="Pfam" id="PF00072">
    <property type="entry name" value="Response_reg"/>
    <property type="match status" value="1"/>
</dbReference>
<dbReference type="GO" id="GO:0004673">
    <property type="term" value="F:protein histidine kinase activity"/>
    <property type="evidence" value="ECO:0007669"/>
    <property type="project" value="UniProtKB-EC"/>
</dbReference>
<dbReference type="Gene3D" id="3.30.450.20">
    <property type="entry name" value="PAS domain"/>
    <property type="match status" value="1"/>
</dbReference>
<dbReference type="EMBL" id="CBXV010000001">
    <property type="protein sequence ID" value="CDM64094.1"/>
    <property type="molecule type" value="Genomic_DNA"/>
</dbReference>
<dbReference type="InterPro" id="IPR036890">
    <property type="entry name" value="HATPase_C_sf"/>
</dbReference>
<keyword evidence="6" id="KW-0067">ATP-binding</keyword>
<evidence type="ECO:0000256" key="1">
    <source>
        <dbReference type="ARBA" id="ARBA00000085"/>
    </source>
</evidence>
<keyword evidence="7" id="KW-0902">Two-component regulatory system</keyword>
<evidence type="ECO:0000256" key="6">
    <source>
        <dbReference type="ARBA" id="ARBA00022840"/>
    </source>
</evidence>
<dbReference type="Proteomes" id="UP000031518">
    <property type="component" value="Unassembled WGS sequence"/>
</dbReference>
<evidence type="ECO:0000259" key="10">
    <source>
        <dbReference type="PROSITE" id="PS50110"/>
    </source>
</evidence>
<dbReference type="AlphaFoldDB" id="A0A0B6WV34"/>
<dbReference type="Pfam" id="PF02518">
    <property type="entry name" value="HATPase_c"/>
    <property type="match status" value="1"/>
</dbReference>
<dbReference type="InterPro" id="IPR004358">
    <property type="entry name" value="Sig_transdc_His_kin-like_C"/>
</dbReference>
<dbReference type="SUPFAM" id="SSF52172">
    <property type="entry name" value="CheY-like"/>
    <property type="match status" value="1"/>
</dbReference>
<dbReference type="OrthoDB" id="9761263at2"/>
<evidence type="ECO:0000313" key="14">
    <source>
        <dbReference type="Proteomes" id="UP000031518"/>
    </source>
</evidence>
<dbReference type="PROSITE" id="PS50113">
    <property type="entry name" value="PAC"/>
    <property type="match status" value="1"/>
</dbReference>
<evidence type="ECO:0000259" key="11">
    <source>
        <dbReference type="PROSITE" id="PS50112"/>
    </source>
</evidence>
<dbReference type="InterPro" id="IPR035965">
    <property type="entry name" value="PAS-like_dom_sf"/>
</dbReference>
<dbReference type="PRINTS" id="PR00344">
    <property type="entry name" value="BCTRLSENSOR"/>
</dbReference>
<dbReference type="NCBIfam" id="TIGR00229">
    <property type="entry name" value="sensory_box"/>
    <property type="match status" value="1"/>
</dbReference>
<dbReference type="SUPFAM" id="SSF55874">
    <property type="entry name" value="ATPase domain of HSP90 chaperone/DNA topoisomerase II/histidine kinase"/>
    <property type="match status" value="1"/>
</dbReference>
<dbReference type="Pfam" id="PF13426">
    <property type="entry name" value="PAS_9"/>
    <property type="match status" value="1"/>
</dbReference>
<protein>
    <recommendedName>
        <fullName evidence="2">histidine kinase</fullName>
        <ecNumber evidence="2">2.7.13.3</ecNumber>
    </recommendedName>
</protein>
<dbReference type="InterPro" id="IPR001789">
    <property type="entry name" value="Sig_transdc_resp-reg_receiver"/>
</dbReference>
<dbReference type="SMART" id="SM00387">
    <property type="entry name" value="HATPase_c"/>
    <property type="match status" value="1"/>
</dbReference>
<dbReference type="InterPro" id="IPR000014">
    <property type="entry name" value="PAS"/>
</dbReference>
<dbReference type="PROSITE" id="PS50112">
    <property type="entry name" value="PAS"/>
    <property type="match status" value="1"/>
</dbReference>
<keyword evidence="4" id="KW-0547">Nucleotide-binding</keyword>
<dbReference type="CDD" id="cd00130">
    <property type="entry name" value="PAS"/>
    <property type="match status" value="1"/>
</dbReference>
<feature type="domain" description="PAC" evidence="12">
    <location>
        <begin position="250"/>
        <end position="302"/>
    </location>
</feature>
<reference evidence="13 14" key="2">
    <citation type="submission" date="2015-01" db="EMBL/GenBank/DDBJ databases">
        <title>Complete genome sequence of Pyrinomonas methylaliphatogenes type strain K22T.</title>
        <authorList>
            <person name="Lee K.C.Y."/>
            <person name="Power J.F."/>
            <person name="Dunfield P.F."/>
            <person name="Morgan X.C."/>
            <person name="Huttenhower C."/>
            <person name="Stott M.B."/>
        </authorList>
    </citation>
    <scope>NUCLEOTIDE SEQUENCE [LARGE SCALE GENOMIC DNA]</scope>
    <source>
        <strain evidence="13 14">K22</strain>
    </source>
</reference>
<dbReference type="SMART" id="SM00448">
    <property type="entry name" value="REC"/>
    <property type="match status" value="1"/>
</dbReference>
<dbReference type="Gene3D" id="3.40.50.2300">
    <property type="match status" value="1"/>
</dbReference>
<sequence>MFLADERAILIVSQAPERLEFLSSFLADTGYRVCTARDAQEGFSVAKGERQLDLVIGDAMAPFTKIIELCRLLRADAQFYTTPILIIGSKDADGLVAFESLMAGADDYVEKPCDRLHLIAKVSRLVERKQVEDALRRAHEDLERRVKERTLALSQANAVLKEYITERQRVAIELQKVHSENARLLAAIPSILIGIDELGRIMRWNQAARNAFGLEEEAVIGRALTECGIQWDKAAIDKLLASRDKQCPTHFSDIKFKRSDGKEGFLEITITPFKADSHEAVRYLLIGADITERRILESQLRQAQKLESIGQLAAGIAHEINTPTQYVGDNTRFLRDAFADLSRVLSAYAALLAECRDGAPKSETIAWVEAELEKGDLENLLEEIPKAIQQSLEGIERIAKIVQSMKDFAHPGATEKKAVDLNKAIESTITVARNEWKYVADMITDFDPTLPPVLCLQGEFNQVILNMIINAAHAIADKVGKNGGQKGIIKISTRRDGEWAEIRISDTGTGIPSSIQSRIFDPFFTTKEVGRGTGQGLAISHSVIVEKHGGTISFETEEGQGTTFIIRLPIGGDVEKEAAR</sequence>
<dbReference type="PANTHER" id="PTHR43065">
    <property type="entry name" value="SENSOR HISTIDINE KINASE"/>
    <property type="match status" value="1"/>
</dbReference>
<feature type="domain" description="PAS" evidence="11">
    <location>
        <begin position="177"/>
        <end position="224"/>
    </location>
</feature>
<accession>A0A0B6WV34</accession>
<dbReference type="PROSITE" id="PS50110">
    <property type="entry name" value="RESPONSE_REGULATORY"/>
    <property type="match status" value="1"/>
</dbReference>
<proteinExistence type="predicted"/>